<comment type="cofactor">
    <cofactor evidence="2">
        <name>[4Fe-4S] cluster</name>
        <dbReference type="ChEBI" id="CHEBI:49883"/>
    </cofactor>
</comment>
<comment type="caution">
    <text evidence="22">The sequence shown here is derived from an EMBL/GenBank/DDBJ whole genome shotgun (WGS) entry which is preliminary data.</text>
</comment>
<organism evidence="22 23">
    <name type="scientific">Nonomuraea cavernae</name>
    <dbReference type="NCBI Taxonomy" id="2045107"/>
    <lineage>
        <taxon>Bacteria</taxon>
        <taxon>Bacillati</taxon>
        <taxon>Actinomycetota</taxon>
        <taxon>Actinomycetes</taxon>
        <taxon>Streptosporangiales</taxon>
        <taxon>Streptosporangiaceae</taxon>
        <taxon>Nonomuraea</taxon>
    </lineage>
</organism>
<keyword evidence="17" id="KW-0411">Iron-sulfur</keyword>
<dbReference type="GO" id="GO:0051539">
    <property type="term" value="F:4 iron, 4 sulfur cluster binding"/>
    <property type="evidence" value="ECO:0007669"/>
    <property type="project" value="UniProtKB-KW"/>
</dbReference>
<comment type="function">
    <text evidence="19">Member of the two-component regulatory system NreB/NreC involved in the control of dissimilatory nitrate/nitrite reduction in response to oxygen. NreB functions as a direct oxygen sensor histidine kinase which is autophosphorylated, in the absence of oxygen, probably at the conserved histidine residue, and transfers its phosphate group probably to a conserved aspartate residue of NreC. NreB/NreC activates the expression of the nitrate (narGHJI) and nitrite (nir) reductase operons, as well as the putative nitrate transporter gene narT.</text>
</comment>
<dbReference type="PRINTS" id="PR00344">
    <property type="entry name" value="BCTRLSENSOR"/>
</dbReference>
<keyword evidence="18" id="KW-0472">Membrane</keyword>
<evidence type="ECO:0000256" key="10">
    <source>
        <dbReference type="ARBA" id="ARBA00022679"/>
    </source>
</evidence>
<evidence type="ECO:0000256" key="9">
    <source>
        <dbReference type="ARBA" id="ARBA00022490"/>
    </source>
</evidence>
<keyword evidence="23" id="KW-1185">Reference proteome</keyword>
<dbReference type="PANTHER" id="PTHR24421">
    <property type="entry name" value="NITRATE/NITRITE SENSOR PROTEIN NARX-RELATED"/>
    <property type="match status" value="1"/>
</dbReference>
<dbReference type="GO" id="GO:0046983">
    <property type="term" value="F:protein dimerization activity"/>
    <property type="evidence" value="ECO:0007669"/>
    <property type="project" value="InterPro"/>
</dbReference>
<evidence type="ECO:0000256" key="6">
    <source>
        <dbReference type="ARBA" id="ARBA00017322"/>
    </source>
</evidence>
<evidence type="ECO:0000256" key="13">
    <source>
        <dbReference type="ARBA" id="ARBA00022777"/>
    </source>
</evidence>
<evidence type="ECO:0000256" key="20">
    <source>
        <dbReference type="ARBA" id="ARBA00030800"/>
    </source>
</evidence>
<evidence type="ECO:0000256" key="7">
    <source>
        <dbReference type="ARBA" id="ARBA00022475"/>
    </source>
</evidence>
<dbReference type="AlphaFoldDB" id="A0A917ZDG1"/>
<feature type="domain" description="Histidine kinase" evidence="21">
    <location>
        <begin position="246"/>
        <end position="332"/>
    </location>
</feature>
<dbReference type="Pfam" id="PF07730">
    <property type="entry name" value="HisKA_3"/>
    <property type="match status" value="1"/>
</dbReference>
<keyword evidence="13 22" id="KW-0418">Kinase</keyword>
<evidence type="ECO:0000256" key="2">
    <source>
        <dbReference type="ARBA" id="ARBA00001966"/>
    </source>
</evidence>
<evidence type="ECO:0000256" key="4">
    <source>
        <dbReference type="ARBA" id="ARBA00004651"/>
    </source>
</evidence>
<dbReference type="GO" id="GO:0046872">
    <property type="term" value="F:metal ion binding"/>
    <property type="evidence" value="ECO:0007669"/>
    <property type="project" value="UniProtKB-KW"/>
</dbReference>
<keyword evidence="14" id="KW-1133">Transmembrane helix</keyword>
<dbReference type="InterPro" id="IPR050482">
    <property type="entry name" value="Sensor_HK_TwoCompSys"/>
</dbReference>
<dbReference type="InterPro" id="IPR004358">
    <property type="entry name" value="Sig_transdc_His_kin-like_C"/>
</dbReference>
<keyword evidence="9" id="KW-0963">Cytoplasm</keyword>
<gene>
    <name evidence="22" type="ORF">GCM10012289_65020</name>
</gene>
<keyword evidence="10" id="KW-0808">Transferase</keyword>
<evidence type="ECO:0000256" key="3">
    <source>
        <dbReference type="ARBA" id="ARBA00004496"/>
    </source>
</evidence>
<evidence type="ECO:0000256" key="5">
    <source>
        <dbReference type="ARBA" id="ARBA00012438"/>
    </source>
</evidence>
<reference evidence="22" key="1">
    <citation type="journal article" date="2014" name="Int. J. Syst. Evol. Microbiol.">
        <title>Complete genome sequence of Corynebacterium casei LMG S-19264T (=DSM 44701T), isolated from a smear-ripened cheese.</title>
        <authorList>
            <consortium name="US DOE Joint Genome Institute (JGI-PGF)"/>
            <person name="Walter F."/>
            <person name="Albersmeier A."/>
            <person name="Kalinowski J."/>
            <person name="Ruckert C."/>
        </authorList>
    </citation>
    <scope>NUCLEOTIDE SEQUENCE</scope>
    <source>
        <strain evidence="22">CGMCC 4.7368</strain>
    </source>
</reference>
<sequence>METYQRELELKGSLLVRDPHARGQLLRHAELILGDVINSLRAGSVQVDEGYRLLALDIGSSRASRGVQPSESLTAASALFEAIVLETVTEVHGSVEALRLAVLALHRSLMLRITAASASYSGYLLGKLHDAHLDERNRIARELHDRVGSALSIAHRQLELYDVYRAGEPVKAANRAGRAQEALKQSMLSLRAVTSDLKMDDVPQSLEKALLGYVDTVADHGPEISLGINGDETWAPPTVRDESFLVIREAVRNALSHGAPRRILVTVDIAPHELRAMVDDDGSGFTDTDLAASDGIGLASIRERVDLLGGTVTLFSRPGAGTHVEMAIPLPGHRDAPSQ</sequence>
<dbReference type="InterPro" id="IPR003594">
    <property type="entry name" value="HATPase_dom"/>
</dbReference>
<dbReference type="Proteomes" id="UP000646523">
    <property type="component" value="Unassembled WGS sequence"/>
</dbReference>
<evidence type="ECO:0000256" key="11">
    <source>
        <dbReference type="ARBA" id="ARBA00022692"/>
    </source>
</evidence>
<dbReference type="InterPro" id="IPR036890">
    <property type="entry name" value="HATPase_C_sf"/>
</dbReference>
<dbReference type="GO" id="GO:0005886">
    <property type="term" value="C:plasma membrane"/>
    <property type="evidence" value="ECO:0007669"/>
    <property type="project" value="UniProtKB-SubCell"/>
</dbReference>
<keyword evidence="11" id="KW-0812">Transmembrane</keyword>
<keyword evidence="7" id="KW-1003">Cell membrane</keyword>
<dbReference type="Gene3D" id="3.30.565.10">
    <property type="entry name" value="Histidine kinase-like ATPase, C-terminal domain"/>
    <property type="match status" value="1"/>
</dbReference>
<dbReference type="GO" id="GO:0005737">
    <property type="term" value="C:cytoplasm"/>
    <property type="evidence" value="ECO:0007669"/>
    <property type="project" value="UniProtKB-SubCell"/>
</dbReference>
<reference evidence="22" key="2">
    <citation type="submission" date="2020-09" db="EMBL/GenBank/DDBJ databases">
        <authorList>
            <person name="Sun Q."/>
            <person name="Zhou Y."/>
        </authorList>
    </citation>
    <scope>NUCLEOTIDE SEQUENCE</scope>
    <source>
        <strain evidence="22">CGMCC 4.7368</strain>
    </source>
</reference>
<evidence type="ECO:0000256" key="14">
    <source>
        <dbReference type="ARBA" id="ARBA00022989"/>
    </source>
</evidence>
<evidence type="ECO:0000256" key="12">
    <source>
        <dbReference type="ARBA" id="ARBA00022723"/>
    </source>
</evidence>
<dbReference type="EC" id="2.7.13.3" evidence="5"/>
<dbReference type="SMART" id="SM00387">
    <property type="entry name" value="HATPase_c"/>
    <property type="match status" value="1"/>
</dbReference>
<evidence type="ECO:0000256" key="18">
    <source>
        <dbReference type="ARBA" id="ARBA00023136"/>
    </source>
</evidence>
<evidence type="ECO:0000256" key="16">
    <source>
        <dbReference type="ARBA" id="ARBA00023012"/>
    </source>
</evidence>
<evidence type="ECO:0000256" key="17">
    <source>
        <dbReference type="ARBA" id="ARBA00023014"/>
    </source>
</evidence>
<dbReference type="SUPFAM" id="SSF55874">
    <property type="entry name" value="ATPase domain of HSP90 chaperone/DNA topoisomerase II/histidine kinase"/>
    <property type="match status" value="1"/>
</dbReference>
<evidence type="ECO:0000313" key="23">
    <source>
        <dbReference type="Proteomes" id="UP000646523"/>
    </source>
</evidence>
<evidence type="ECO:0000259" key="21">
    <source>
        <dbReference type="PROSITE" id="PS50109"/>
    </source>
</evidence>
<dbReference type="InterPro" id="IPR011712">
    <property type="entry name" value="Sig_transdc_His_kin_sub3_dim/P"/>
</dbReference>
<evidence type="ECO:0000256" key="8">
    <source>
        <dbReference type="ARBA" id="ARBA00022485"/>
    </source>
</evidence>
<comment type="subcellular location">
    <subcellularLocation>
        <location evidence="4">Cell membrane</location>
        <topology evidence="4">Multi-pass membrane protein</topology>
    </subcellularLocation>
    <subcellularLocation>
        <location evidence="3">Cytoplasm</location>
    </subcellularLocation>
</comment>
<keyword evidence="8" id="KW-0004">4Fe-4S</keyword>
<name>A0A917ZDG1_9ACTN</name>
<comment type="catalytic activity">
    <reaction evidence="1">
        <text>ATP + protein L-histidine = ADP + protein N-phospho-L-histidine.</text>
        <dbReference type="EC" id="2.7.13.3"/>
    </reaction>
</comment>
<protein>
    <recommendedName>
        <fullName evidence="6">Oxygen sensor histidine kinase NreB</fullName>
        <ecNumber evidence="5">2.7.13.3</ecNumber>
    </recommendedName>
    <alternativeName>
        <fullName evidence="20">Nitrogen regulation protein B</fullName>
    </alternativeName>
</protein>
<dbReference type="InterPro" id="IPR005467">
    <property type="entry name" value="His_kinase_dom"/>
</dbReference>
<dbReference type="Gene3D" id="1.20.5.1930">
    <property type="match status" value="1"/>
</dbReference>
<evidence type="ECO:0000313" key="22">
    <source>
        <dbReference type="EMBL" id="GGO79809.1"/>
    </source>
</evidence>
<evidence type="ECO:0000256" key="15">
    <source>
        <dbReference type="ARBA" id="ARBA00023004"/>
    </source>
</evidence>
<keyword evidence="12" id="KW-0479">Metal-binding</keyword>
<proteinExistence type="predicted"/>
<dbReference type="EMBL" id="BMNH01000029">
    <property type="protein sequence ID" value="GGO79809.1"/>
    <property type="molecule type" value="Genomic_DNA"/>
</dbReference>
<evidence type="ECO:0000256" key="1">
    <source>
        <dbReference type="ARBA" id="ARBA00000085"/>
    </source>
</evidence>
<dbReference type="PROSITE" id="PS50109">
    <property type="entry name" value="HIS_KIN"/>
    <property type="match status" value="1"/>
</dbReference>
<evidence type="ECO:0000256" key="19">
    <source>
        <dbReference type="ARBA" id="ARBA00024827"/>
    </source>
</evidence>
<keyword evidence="16" id="KW-0902">Two-component regulatory system</keyword>
<dbReference type="Pfam" id="PF02518">
    <property type="entry name" value="HATPase_c"/>
    <property type="match status" value="1"/>
</dbReference>
<dbReference type="PANTHER" id="PTHR24421:SF37">
    <property type="entry name" value="SENSOR HISTIDINE KINASE NARS"/>
    <property type="match status" value="1"/>
</dbReference>
<dbReference type="CDD" id="cd16917">
    <property type="entry name" value="HATPase_UhpB-NarQ-NarX-like"/>
    <property type="match status" value="1"/>
</dbReference>
<dbReference type="GO" id="GO:0000155">
    <property type="term" value="F:phosphorelay sensor kinase activity"/>
    <property type="evidence" value="ECO:0007669"/>
    <property type="project" value="InterPro"/>
</dbReference>
<keyword evidence="15" id="KW-0408">Iron</keyword>
<accession>A0A917ZDG1</accession>